<feature type="compositionally biased region" description="Low complexity" evidence="1">
    <location>
        <begin position="208"/>
        <end position="226"/>
    </location>
</feature>
<organism evidence="3 4">
    <name type="scientific">Pacificibacter maritimus</name>
    <dbReference type="NCBI Taxonomy" id="762213"/>
    <lineage>
        <taxon>Bacteria</taxon>
        <taxon>Pseudomonadati</taxon>
        <taxon>Pseudomonadota</taxon>
        <taxon>Alphaproteobacteria</taxon>
        <taxon>Rhodobacterales</taxon>
        <taxon>Roseobacteraceae</taxon>
        <taxon>Pacificibacter</taxon>
    </lineage>
</organism>
<feature type="compositionally biased region" description="Low complexity" evidence="1">
    <location>
        <begin position="486"/>
        <end position="519"/>
    </location>
</feature>
<gene>
    <name evidence="3" type="ORF">EDD53_1096</name>
</gene>
<evidence type="ECO:0000256" key="2">
    <source>
        <dbReference type="SAM" id="Phobius"/>
    </source>
</evidence>
<keyword evidence="2" id="KW-0472">Membrane</keyword>
<feature type="region of interest" description="Disordered" evidence="1">
    <location>
        <begin position="175"/>
        <end position="194"/>
    </location>
</feature>
<sequence>MKPNFALNFTHTDLSLLHRTSNGWHVIGDVSLDDPNLDKQLAVLRSTATAIAASGLSTKLVLPNSQILYSKLEDQGTSTAKQRKAIEQSLIGATPYALDELVYDWTVTPQGLQIAVVAKETLDEAEGFAAQHGFNPLTFVALPEAGDFDGEPFFGRTKGCDALIGKRTKIEPDTVPIKVISPSHSRPSPAASAPLIEPERTPVADELPAPVTPSVAPQSVSPSAADSPDENKSDRPTLTTAVPTVPAPLHLDEPEIETSQPIVDADIATSDFLAAALVPELTNDEAEAALDAPEPRTNLTPELDSSKAKADMSGAVENSYEASENSASVSQQKPTDSTVDPTGTPSQDAAPSQQETQQNHIVAGDTSLANDGETPSVSAQSDSETTPNAFQSLRASRGTAQDDNADSAAAWLSKMPSRVLTATPPAASAATVKSPVAVSSLNKTPAPETPASPKSADQRVTARQIPVPDLSDQPPKAPSIPDPKGAQPRAANAINPAPATSMSAEKSAKKSAAAAKAAPLPEPPAMPAPLAAKRRVDTLEHSEAPAETVRIVAAKSGETPASITAPASPANLDEKSTLLKAVAAPKPETQSETTKTANTPVKTDTSIGKSVLAAAAAGGSTAIAALKTLKRRKSAKPEQTPVVQPSGDAPFVDMTEDESTSPQPLSESAAGLIVHDDQTTDPQTDIFGARKKPAKKRKLPLGLVLTLVLIVFLGLVAAWASLSTPDSTQDLDTTQTSDAPEDTATQAVDAAIAEVESEIAADEDTAIDDESVLAFENDQINIEDITRQYVATGVWTLAPETGLGASEDSLDDLYIASIDPNILSQDAVALPPALPQNLDATPAPTARPAPAGTTYEFDDRGLVRATADGAITPSGVLVFAGRPSTIPALRPVDEDTETAQVDAAETVDPIRAALTGFVPRLRPSGLAESNELAQFGGLTRAELGGFRPRLRPQSAQQEAQAIAEAEGAEAPAATAPIVTVSLTPKPRPLNSAKLAAAARAAQAAVQQATGETSNNSAAERVTASVPAPSIPTGRTATTVAQAATVKNAINLRRVNLMGVYGSSSDRRALVRLSSGRLAKVKVGDKVDGGRVQSIANSSLTYVKGGRSVTLNVGS</sequence>
<dbReference type="RefSeq" id="WP_123792126.1">
    <property type="nucleotide sequence ID" value="NZ_RKQK01000001.1"/>
</dbReference>
<feature type="region of interest" description="Disordered" evidence="1">
    <location>
        <begin position="836"/>
        <end position="855"/>
    </location>
</feature>
<dbReference type="OrthoDB" id="7870459at2"/>
<feature type="compositionally biased region" description="Polar residues" evidence="1">
    <location>
        <begin position="367"/>
        <end position="402"/>
    </location>
</feature>
<feature type="compositionally biased region" description="Basic and acidic residues" evidence="1">
    <location>
        <begin position="534"/>
        <end position="544"/>
    </location>
</feature>
<reference evidence="3 4" key="1">
    <citation type="submission" date="2018-11" db="EMBL/GenBank/DDBJ databases">
        <title>Genomic Encyclopedia of Type Strains, Phase IV (KMG-IV): sequencing the most valuable type-strain genomes for metagenomic binning, comparative biology and taxonomic classification.</title>
        <authorList>
            <person name="Goeker M."/>
        </authorList>
    </citation>
    <scope>NUCLEOTIDE SEQUENCE [LARGE SCALE GENOMIC DNA]</scope>
    <source>
        <strain evidence="3 4">DSM 104731</strain>
    </source>
</reference>
<feature type="region of interest" description="Disordered" evidence="1">
    <location>
        <begin position="287"/>
        <end position="409"/>
    </location>
</feature>
<protein>
    <recommendedName>
        <fullName evidence="5">Type IV pilus biogenesis protein PilP</fullName>
    </recommendedName>
</protein>
<feature type="transmembrane region" description="Helical" evidence="2">
    <location>
        <begin position="699"/>
        <end position="722"/>
    </location>
</feature>
<feature type="compositionally biased region" description="Low complexity" evidence="1">
    <location>
        <begin position="181"/>
        <end position="194"/>
    </location>
</feature>
<evidence type="ECO:0000256" key="1">
    <source>
        <dbReference type="SAM" id="MobiDB-lite"/>
    </source>
</evidence>
<evidence type="ECO:0000313" key="3">
    <source>
        <dbReference type="EMBL" id="RPE71961.1"/>
    </source>
</evidence>
<keyword evidence="4" id="KW-1185">Reference proteome</keyword>
<keyword evidence="2" id="KW-0812">Transmembrane</keyword>
<name>A0A3N4UWM8_9RHOB</name>
<feature type="compositionally biased region" description="Polar residues" evidence="1">
    <location>
        <begin position="331"/>
        <end position="360"/>
    </location>
</feature>
<accession>A0A3N4UWM8</accession>
<keyword evidence="2" id="KW-1133">Transmembrane helix</keyword>
<evidence type="ECO:0008006" key="5">
    <source>
        <dbReference type="Google" id="ProtNLM"/>
    </source>
</evidence>
<feature type="transmembrane region" description="Helical" evidence="2">
    <location>
        <begin position="607"/>
        <end position="626"/>
    </location>
</feature>
<feature type="compositionally biased region" description="Low complexity" evidence="1">
    <location>
        <begin position="422"/>
        <end position="440"/>
    </location>
</feature>
<dbReference type="Proteomes" id="UP000269689">
    <property type="component" value="Unassembled WGS sequence"/>
</dbReference>
<feature type="compositionally biased region" description="Low complexity" evidence="1">
    <location>
        <begin position="315"/>
        <end position="330"/>
    </location>
</feature>
<feature type="region of interest" description="Disordered" evidence="1">
    <location>
        <begin position="582"/>
        <end position="602"/>
    </location>
</feature>
<dbReference type="AlphaFoldDB" id="A0A3N4UWM8"/>
<feature type="region of interest" description="Disordered" evidence="1">
    <location>
        <begin position="205"/>
        <end position="250"/>
    </location>
</feature>
<evidence type="ECO:0000313" key="4">
    <source>
        <dbReference type="Proteomes" id="UP000269689"/>
    </source>
</evidence>
<feature type="region of interest" description="Disordered" evidence="1">
    <location>
        <begin position="422"/>
        <end position="547"/>
    </location>
</feature>
<feature type="compositionally biased region" description="Low complexity" evidence="1">
    <location>
        <begin position="840"/>
        <end position="854"/>
    </location>
</feature>
<feature type="compositionally biased region" description="Polar residues" evidence="1">
    <location>
        <begin position="588"/>
        <end position="602"/>
    </location>
</feature>
<comment type="caution">
    <text evidence="3">The sequence shown here is derived from an EMBL/GenBank/DDBJ whole genome shotgun (WGS) entry which is preliminary data.</text>
</comment>
<dbReference type="EMBL" id="RKQK01000001">
    <property type="protein sequence ID" value="RPE71961.1"/>
    <property type="molecule type" value="Genomic_DNA"/>
</dbReference>
<proteinExistence type="predicted"/>
<feature type="compositionally biased region" description="Low complexity" evidence="1">
    <location>
        <begin position="236"/>
        <end position="249"/>
    </location>
</feature>